<dbReference type="EMBL" id="CP121272">
    <property type="protein sequence ID" value="WMC90958.1"/>
    <property type="molecule type" value="Genomic_DNA"/>
</dbReference>
<keyword evidence="2" id="KW-0614">Plasmid</keyword>
<keyword evidence="4" id="KW-1185">Reference proteome</keyword>
<evidence type="ECO:0000313" key="4">
    <source>
        <dbReference type="Proteomes" id="UP001605990"/>
    </source>
</evidence>
<dbReference type="Gene3D" id="2.30.320.10">
    <property type="entry name" value="YwqG-like"/>
    <property type="match status" value="1"/>
</dbReference>
<dbReference type="RefSeq" id="WP_306693648.1">
    <property type="nucleotide sequence ID" value="NZ_CP121272.1"/>
</dbReference>
<geneLocation type="plasmid" evidence="2 3">
    <name>unnamed</name>
</geneLocation>
<evidence type="ECO:0000313" key="3">
    <source>
        <dbReference type="Proteomes" id="UP001231701"/>
    </source>
</evidence>
<name>A0AAX3ZW14_STRRO</name>
<dbReference type="AlphaFoldDB" id="A0AAX3ZW14"/>
<accession>A0AAX3ZW14</accession>
<reference evidence="2" key="1">
    <citation type="submission" date="2023-03" db="EMBL/GenBank/DDBJ databases">
        <title>Borrelidin-producing and root-colonizing Streptomyces rochei is a potent biopesticide for soil-borne oomycete-caused plant diseases.</title>
        <authorList>
            <person name="Zhou D."/>
            <person name="Wang X."/>
            <person name="Navarro-Munoz J.C."/>
            <person name="Li W."/>
            <person name="Li J."/>
            <person name="Jiu M."/>
            <person name="Deng S."/>
            <person name="Ye Y."/>
            <person name="Daly P."/>
            <person name="Wei L."/>
        </authorList>
    </citation>
    <scope>NUCLEOTIDE SEQUENCE</scope>
    <source>
        <strain evidence="2">JK1</strain>
        <plasmid evidence="2">unnamed</plasmid>
    </source>
</reference>
<gene>
    <name evidence="1" type="ORF">ACGU38_29215</name>
    <name evidence="2" type="ORF">P7W03_35545</name>
</gene>
<dbReference type="Proteomes" id="UP001231701">
    <property type="component" value="Plasmid unnamed"/>
</dbReference>
<dbReference type="EMBL" id="JBIENY010000417">
    <property type="protein sequence ID" value="MFG6299427.1"/>
    <property type="molecule type" value="Genomic_DNA"/>
</dbReference>
<dbReference type="GeneID" id="90947466"/>
<sequence>MTRTTPSRPLDITAVFPELAGLTRMATRLHPTPGTPTVHDSSVGGPLLWPADEPWPEDESGYPPVKPLQTLADVHQERALLTQAWARPRGAQENLLSAQESETVERLRAGHDPALLPTGPQPLIPLVQLYARDVPALPFPEGADLLQVLWAPGSGIEGCSANVQLRWRRASDVQEVLRTPPEPAYVECDDHVPEPCLLQPESVQEFPPGHLLDQALKKRVYDWCEQKSVSYQSDLSVAPGWKAGGWPAPFTFRDPADSDEDEEWQCGECGGRLEALLTVDSSEWDGNSGSWRPAETASKLVGDPYRSLRNPTMMTIGRGYTLQVYSCVSTPSHLPRTIMQ</sequence>
<evidence type="ECO:0008006" key="5">
    <source>
        <dbReference type="Google" id="ProtNLM"/>
    </source>
</evidence>
<reference evidence="1 4" key="2">
    <citation type="submission" date="2024-10" db="EMBL/GenBank/DDBJ databases">
        <title>Draft genome assembly of a novel steroid transforming actinomycete isolated from African clawed frog Xenopus laevis.</title>
        <authorList>
            <person name="Bragin E."/>
            <person name="Kollerov V."/>
            <person name="Donova M.V."/>
        </authorList>
    </citation>
    <scope>NUCLEOTIDE SEQUENCE [LARGE SCALE GENOMIC DNA]</scope>
    <source>
        <strain evidence="1 4">MTOC-St3</strain>
    </source>
</reference>
<evidence type="ECO:0000313" key="1">
    <source>
        <dbReference type="EMBL" id="MFG6299427.1"/>
    </source>
</evidence>
<protein>
    <recommendedName>
        <fullName evidence="5">DUF1963 domain-containing protein</fullName>
    </recommendedName>
</protein>
<organism evidence="2 3">
    <name type="scientific">Streptomyces rochei</name>
    <name type="common">Streptomyces parvullus</name>
    <dbReference type="NCBI Taxonomy" id="1928"/>
    <lineage>
        <taxon>Bacteria</taxon>
        <taxon>Bacillati</taxon>
        <taxon>Actinomycetota</taxon>
        <taxon>Actinomycetes</taxon>
        <taxon>Kitasatosporales</taxon>
        <taxon>Streptomycetaceae</taxon>
        <taxon>Streptomyces</taxon>
        <taxon>Streptomyces rochei group</taxon>
    </lineage>
</organism>
<dbReference type="Proteomes" id="UP001605990">
    <property type="component" value="Unassembled WGS sequence"/>
</dbReference>
<evidence type="ECO:0000313" key="2">
    <source>
        <dbReference type="EMBL" id="WMC90958.1"/>
    </source>
</evidence>
<proteinExistence type="predicted"/>